<evidence type="ECO:0000313" key="2">
    <source>
        <dbReference type="Proteomes" id="UP000298656"/>
    </source>
</evidence>
<protein>
    <submittedName>
        <fullName evidence="1">Uncharacterized protein</fullName>
    </submittedName>
</protein>
<sequence>MSGLAQAGVGLRPRCCGCRYRADKRHSFEQSILGLAALGSGFGASVADGGLCRLHGQRVSLDDLCARFSP</sequence>
<dbReference type="OrthoDB" id="1495534at2"/>
<name>A0A4P8IWF1_9BURK</name>
<proteinExistence type="predicted"/>
<evidence type="ECO:0000313" key="1">
    <source>
        <dbReference type="EMBL" id="QCP51504.1"/>
    </source>
</evidence>
<dbReference type="KEGG" id="tvl:FAZ95_21490"/>
<dbReference type="AlphaFoldDB" id="A0A4P8IWF1"/>
<reference evidence="1 2" key="1">
    <citation type="submission" date="2019-05" db="EMBL/GenBank/DDBJ databases">
        <title>Burkholderia sp. DHOD12, isolated from subtropical forest soil.</title>
        <authorList>
            <person name="Gao Z.-H."/>
            <person name="Qiu L.-H."/>
        </authorList>
    </citation>
    <scope>NUCLEOTIDE SEQUENCE [LARGE SCALE GENOMIC DNA]</scope>
    <source>
        <strain evidence="1 2">DHOD12</strain>
    </source>
</reference>
<accession>A0A4P8IWF1</accession>
<dbReference type="EMBL" id="CP040077">
    <property type="protein sequence ID" value="QCP51504.1"/>
    <property type="molecule type" value="Genomic_DNA"/>
</dbReference>
<dbReference type="Proteomes" id="UP000298656">
    <property type="component" value="Chromosome 1"/>
</dbReference>
<organism evidence="1 2">
    <name type="scientific">Trinickia violacea</name>
    <dbReference type="NCBI Taxonomy" id="2571746"/>
    <lineage>
        <taxon>Bacteria</taxon>
        <taxon>Pseudomonadati</taxon>
        <taxon>Pseudomonadota</taxon>
        <taxon>Betaproteobacteria</taxon>
        <taxon>Burkholderiales</taxon>
        <taxon>Burkholderiaceae</taxon>
        <taxon>Trinickia</taxon>
    </lineage>
</organism>
<gene>
    <name evidence="1" type="ORF">FAZ95_21490</name>
</gene>
<keyword evidence="2" id="KW-1185">Reference proteome</keyword>